<organism evidence="3 4">
    <name type="scientific">Kibdelosporangium aridum</name>
    <dbReference type="NCBI Taxonomy" id="2030"/>
    <lineage>
        <taxon>Bacteria</taxon>
        <taxon>Bacillati</taxon>
        <taxon>Actinomycetota</taxon>
        <taxon>Actinomycetes</taxon>
        <taxon>Pseudonocardiales</taxon>
        <taxon>Pseudonocardiaceae</taxon>
        <taxon>Kibdelosporangium</taxon>
    </lineage>
</organism>
<dbReference type="AlphaFoldDB" id="A0A1Y5Y945"/>
<accession>A0A1Y5Y945</accession>
<protein>
    <submittedName>
        <fullName evidence="3">TAP-like protein</fullName>
    </submittedName>
</protein>
<dbReference type="InterPro" id="IPR013595">
    <property type="entry name" value="Pept_S33_TAP-like_C"/>
</dbReference>
<feature type="region of interest" description="Disordered" evidence="1">
    <location>
        <begin position="59"/>
        <end position="115"/>
    </location>
</feature>
<dbReference type="OrthoDB" id="3540522at2"/>
<gene>
    <name evidence="3" type="ORF">SAMN05661093_11011</name>
</gene>
<evidence type="ECO:0000313" key="4">
    <source>
        <dbReference type="Proteomes" id="UP000192674"/>
    </source>
</evidence>
<dbReference type="EMBL" id="FWXV01000024">
    <property type="protein sequence ID" value="SMD27404.1"/>
    <property type="molecule type" value="Genomic_DNA"/>
</dbReference>
<reference evidence="3 4" key="1">
    <citation type="submission" date="2017-04" db="EMBL/GenBank/DDBJ databases">
        <authorList>
            <person name="Afonso C.L."/>
            <person name="Miller P.J."/>
            <person name="Scott M.A."/>
            <person name="Spackman E."/>
            <person name="Goraichik I."/>
            <person name="Dimitrov K.M."/>
            <person name="Suarez D.L."/>
            <person name="Swayne D.E."/>
        </authorList>
    </citation>
    <scope>NUCLEOTIDE SEQUENCE [LARGE SCALE GENOMIC DNA]</scope>
    <source>
        <strain evidence="3 4">DSM 43828</strain>
    </source>
</reference>
<evidence type="ECO:0000313" key="3">
    <source>
        <dbReference type="EMBL" id="SMD27404.1"/>
    </source>
</evidence>
<sequence>MIQGDGDPVTQYDGGPAMAAELGSQLISVRDSGPHDHYGSNQCVTDKIDNYLMNGVLPPSRSECAAEPRPPVPTDTAKSNRGDTPKRTNNARVLALPNIAPSGENGLRNAGLDRP</sequence>
<evidence type="ECO:0000256" key="1">
    <source>
        <dbReference type="SAM" id="MobiDB-lite"/>
    </source>
</evidence>
<feature type="domain" description="Peptidase S33 tripeptidyl aminopeptidase-like C-terminal" evidence="2">
    <location>
        <begin position="1"/>
        <end position="64"/>
    </location>
</feature>
<evidence type="ECO:0000259" key="2">
    <source>
        <dbReference type="Pfam" id="PF08386"/>
    </source>
</evidence>
<dbReference type="RefSeq" id="WP_160097421.1">
    <property type="nucleotide sequence ID" value="NZ_FWXV01000024.1"/>
</dbReference>
<proteinExistence type="predicted"/>
<keyword evidence="4" id="KW-1185">Reference proteome</keyword>
<dbReference type="Proteomes" id="UP000192674">
    <property type="component" value="Unassembled WGS sequence"/>
</dbReference>
<dbReference type="Pfam" id="PF08386">
    <property type="entry name" value="Abhydrolase_4"/>
    <property type="match status" value="1"/>
</dbReference>
<name>A0A1Y5Y945_KIBAR</name>